<feature type="non-terminal residue" evidence="1">
    <location>
        <position position="36"/>
    </location>
</feature>
<accession>A0A382ZQB7</accession>
<reference evidence="1" key="1">
    <citation type="submission" date="2018-05" db="EMBL/GenBank/DDBJ databases">
        <authorList>
            <person name="Lanie J.A."/>
            <person name="Ng W.-L."/>
            <person name="Kazmierczak K.M."/>
            <person name="Andrzejewski T.M."/>
            <person name="Davidsen T.M."/>
            <person name="Wayne K.J."/>
            <person name="Tettelin H."/>
            <person name="Glass J.I."/>
            <person name="Rusch D."/>
            <person name="Podicherti R."/>
            <person name="Tsui H.-C.T."/>
            <person name="Winkler M.E."/>
        </authorList>
    </citation>
    <scope>NUCLEOTIDE SEQUENCE</scope>
</reference>
<evidence type="ECO:0000313" key="1">
    <source>
        <dbReference type="EMBL" id="SVD97806.1"/>
    </source>
</evidence>
<dbReference type="EMBL" id="UINC01185879">
    <property type="protein sequence ID" value="SVD97806.1"/>
    <property type="molecule type" value="Genomic_DNA"/>
</dbReference>
<dbReference type="AlphaFoldDB" id="A0A382ZQB7"/>
<proteinExistence type="predicted"/>
<protein>
    <submittedName>
        <fullName evidence="1">Uncharacterized protein</fullName>
    </submittedName>
</protein>
<sequence length="36" mass="4368">MNDYYKQKTLIMNQGLLRERETRFELATSTLARWCS</sequence>
<organism evidence="1">
    <name type="scientific">marine metagenome</name>
    <dbReference type="NCBI Taxonomy" id="408172"/>
    <lineage>
        <taxon>unclassified sequences</taxon>
        <taxon>metagenomes</taxon>
        <taxon>ecological metagenomes</taxon>
    </lineage>
</organism>
<name>A0A382ZQB7_9ZZZZ</name>
<gene>
    <name evidence="1" type="ORF">METZ01_LOCUS450660</name>
</gene>